<gene>
    <name evidence="2" type="ORF">MCOR_3859</name>
</gene>
<evidence type="ECO:0000313" key="2">
    <source>
        <dbReference type="EMBL" id="CAC5361916.1"/>
    </source>
</evidence>
<keyword evidence="1" id="KW-0812">Transmembrane</keyword>
<reference evidence="2 3" key="1">
    <citation type="submission" date="2020-06" db="EMBL/GenBank/DDBJ databases">
        <authorList>
            <person name="Li R."/>
            <person name="Bekaert M."/>
        </authorList>
    </citation>
    <scope>NUCLEOTIDE SEQUENCE [LARGE SCALE GENOMIC DNA]</scope>
    <source>
        <strain evidence="3">wild</strain>
    </source>
</reference>
<keyword evidence="3" id="KW-1185">Reference proteome</keyword>
<evidence type="ECO:0000313" key="3">
    <source>
        <dbReference type="Proteomes" id="UP000507470"/>
    </source>
</evidence>
<organism evidence="2 3">
    <name type="scientific">Mytilus coruscus</name>
    <name type="common">Sea mussel</name>
    <dbReference type="NCBI Taxonomy" id="42192"/>
    <lineage>
        <taxon>Eukaryota</taxon>
        <taxon>Metazoa</taxon>
        <taxon>Spiralia</taxon>
        <taxon>Lophotrochozoa</taxon>
        <taxon>Mollusca</taxon>
        <taxon>Bivalvia</taxon>
        <taxon>Autobranchia</taxon>
        <taxon>Pteriomorphia</taxon>
        <taxon>Mytilida</taxon>
        <taxon>Mytiloidea</taxon>
        <taxon>Mytilidae</taxon>
        <taxon>Mytilinae</taxon>
        <taxon>Mytilus</taxon>
    </lineage>
</organism>
<protein>
    <submittedName>
        <fullName evidence="2">Uncharacterized protein</fullName>
    </submittedName>
</protein>
<keyword evidence="1" id="KW-0472">Membrane</keyword>
<dbReference type="OrthoDB" id="6125304at2759"/>
<feature type="transmembrane region" description="Helical" evidence="1">
    <location>
        <begin position="220"/>
        <end position="246"/>
    </location>
</feature>
<dbReference type="EMBL" id="CACVKT020000710">
    <property type="protein sequence ID" value="CAC5361916.1"/>
    <property type="molecule type" value="Genomic_DNA"/>
</dbReference>
<keyword evidence="1" id="KW-1133">Transmembrane helix</keyword>
<sequence length="286" mass="32388">MLFVVSYIATGQVIWNLGELPAVFGKDVQLVCTLPNNTFCCRKYNRIWNVGWKYTLTIMNDKSTNDTKYCEELDEDTHKSIITIRDFSVGDVNIPYECVYGFWKYRATLVLKEDEFEFHPEEQLPVKPAVNGYNISLNVTFQLVYPVPVCTAIIGVKNISSELILSSTTTQLLYMSTIVLDYRTSPNECTKSLIVTCLVGRTVLKVADFTPCASQDSPSMLFAIGIVVAVCAVVFFLILLTVCWYARRKRKKNIGENDKRENVPLKSRQDEGLANLGSQEDKRVTI</sequence>
<dbReference type="Proteomes" id="UP000507470">
    <property type="component" value="Unassembled WGS sequence"/>
</dbReference>
<evidence type="ECO:0000256" key="1">
    <source>
        <dbReference type="SAM" id="Phobius"/>
    </source>
</evidence>
<proteinExistence type="predicted"/>
<name>A0A6J8A6J8_MYTCO</name>
<accession>A0A6J8A6J8</accession>
<dbReference type="AlphaFoldDB" id="A0A6J8A6J8"/>